<accession>A0A3M2XQ52</accession>
<dbReference type="EMBL" id="RBNL01002739">
    <property type="protein sequence ID" value="RML65901.1"/>
    <property type="molecule type" value="Genomic_DNA"/>
</dbReference>
<name>A0A3M2XQ52_PSEYM</name>
<comment type="caution">
    <text evidence="2">The sequence shown here is derived from an EMBL/GenBank/DDBJ whole genome shotgun (WGS) entry which is preliminary data.</text>
</comment>
<protein>
    <submittedName>
        <fullName evidence="2">Methyl-accepting chemotaxis protein</fullName>
    </submittedName>
</protein>
<evidence type="ECO:0000313" key="2">
    <source>
        <dbReference type="EMBL" id="RML65901.1"/>
    </source>
</evidence>
<organism evidence="2 3">
    <name type="scientific">Pseudomonas syringae pv. maculicola</name>
    <dbReference type="NCBI Taxonomy" id="59511"/>
    <lineage>
        <taxon>Bacteria</taxon>
        <taxon>Pseudomonadati</taxon>
        <taxon>Pseudomonadota</taxon>
        <taxon>Gammaproteobacteria</taxon>
        <taxon>Pseudomonadales</taxon>
        <taxon>Pseudomonadaceae</taxon>
        <taxon>Pseudomonas</taxon>
    </lineage>
</organism>
<feature type="non-terminal residue" evidence="2">
    <location>
        <position position="99"/>
    </location>
</feature>
<dbReference type="Pfam" id="PF16591">
    <property type="entry name" value="HBM"/>
    <property type="match status" value="1"/>
</dbReference>
<sequence length="99" mass="11051">MNSWFANISVNMKLALGFGLVLVFTAILALTGWTSMTSLINRSNWMSDITSLNSQLTKLRVARLQYMVADGDEKVAEAVQVSLDGFKNYQQKLLATFKN</sequence>
<evidence type="ECO:0000259" key="1">
    <source>
        <dbReference type="Pfam" id="PF16591"/>
    </source>
</evidence>
<dbReference type="Gene3D" id="1.20.1440.210">
    <property type="match status" value="1"/>
</dbReference>
<dbReference type="Proteomes" id="UP000282378">
    <property type="component" value="Unassembled WGS sequence"/>
</dbReference>
<feature type="domain" description="HBM" evidence="1">
    <location>
        <begin position="33"/>
        <end position="99"/>
    </location>
</feature>
<gene>
    <name evidence="2" type="ORF">APX70_08280</name>
</gene>
<dbReference type="AlphaFoldDB" id="A0A3M2XQ52"/>
<dbReference type="InterPro" id="IPR032255">
    <property type="entry name" value="HBM"/>
</dbReference>
<evidence type="ECO:0000313" key="3">
    <source>
        <dbReference type="Proteomes" id="UP000282378"/>
    </source>
</evidence>
<proteinExistence type="predicted"/>
<reference evidence="2 3" key="1">
    <citation type="submission" date="2018-08" db="EMBL/GenBank/DDBJ databases">
        <title>Recombination of ecologically and evolutionarily significant loci maintains genetic cohesion in the Pseudomonas syringae species complex.</title>
        <authorList>
            <person name="Dillon M."/>
            <person name="Thakur S."/>
            <person name="Almeida R.N.D."/>
            <person name="Weir B.S."/>
            <person name="Guttman D.S."/>
        </authorList>
    </citation>
    <scope>NUCLEOTIDE SEQUENCE [LARGE SCALE GENOMIC DNA]</scope>
    <source>
        <strain evidence="2 3">88_10</strain>
    </source>
</reference>